<name>A0AAE1B8F4_9GAST</name>
<proteinExistence type="predicted"/>
<comment type="caution">
    <text evidence="2">The sequence shown here is derived from an EMBL/GenBank/DDBJ whole genome shotgun (WGS) entry which is preliminary data.</text>
</comment>
<reference evidence="2" key="1">
    <citation type="journal article" date="2023" name="G3 (Bethesda)">
        <title>A reference genome for the long-term kleptoplast-retaining sea slug Elysia crispata morphotype clarki.</title>
        <authorList>
            <person name="Eastman K.E."/>
            <person name="Pendleton A.L."/>
            <person name="Shaikh M.A."/>
            <person name="Suttiyut T."/>
            <person name="Ogas R."/>
            <person name="Tomko P."/>
            <person name="Gavelis G."/>
            <person name="Widhalm J.R."/>
            <person name="Wisecaver J.H."/>
        </authorList>
    </citation>
    <scope>NUCLEOTIDE SEQUENCE</scope>
    <source>
        <strain evidence="2">ECLA1</strain>
    </source>
</reference>
<evidence type="ECO:0000313" key="2">
    <source>
        <dbReference type="EMBL" id="KAK3801699.1"/>
    </source>
</evidence>
<dbReference type="Proteomes" id="UP001283361">
    <property type="component" value="Unassembled WGS sequence"/>
</dbReference>
<sequence>MVCMTPFYYMSECRMIERLKVTADKSTKSPPLLVFLLPSLDLYLMVKLTKPHAALAQVFTTVHPKLDQGLPVTDLSPYFMSRVGWSAVKRQGVSQGSHGGAATDDHFRVGEEEI</sequence>
<feature type="region of interest" description="Disordered" evidence="1">
    <location>
        <begin position="93"/>
        <end position="114"/>
    </location>
</feature>
<organism evidence="2 3">
    <name type="scientific">Elysia crispata</name>
    <name type="common">lettuce slug</name>
    <dbReference type="NCBI Taxonomy" id="231223"/>
    <lineage>
        <taxon>Eukaryota</taxon>
        <taxon>Metazoa</taxon>
        <taxon>Spiralia</taxon>
        <taxon>Lophotrochozoa</taxon>
        <taxon>Mollusca</taxon>
        <taxon>Gastropoda</taxon>
        <taxon>Heterobranchia</taxon>
        <taxon>Euthyneura</taxon>
        <taxon>Panpulmonata</taxon>
        <taxon>Sacoglossa</taxon>
        <taxon>Placobranchoidea</taxon>
        <taxon>Plakobranchidae</taxon>
        <taxon>Elysia</taxon>
    </lineage>
</organism>
<accession>A0AAE1B8F4</accession>
<dbReference type="EMBL" id="JAWDGP010000286">
    <property type="protein sequence ID" value="KAK3801699.1"/>
    <property type="molecule type" value="Genomic_DNA"/>
</dbReference>
<gene>
    <name evidence="2" type="ORF">RRG08_033885</name>
</gene>
<dbReference type="AlphaFoldDB" id="A0AAE1B8F4"/>
<protein>
    <submittedName>
        <fullName evidence="2">Uncharacterized protein</fullName>
    </submittedName>
</protein>
<feature type="compositionally biased region" description="Basic and acidic residues" evidence="1">
    <location>
        <begin position="103"/>
        <end position="114"/>
    </location>
</feature>
<keyword evidence="3" id="KW-1185">Reference proteome</keyword>
<evidence type="ECO:0000256" key="1">
    <source>
        <dbReference type="SAM" id="MobiDB-lite"/>
    </source>
</evidence>
<evidence type="ECO:0000313" key="3">
    <source>
        <dbReference type="Proteomes" id="UP001283361"/>
    </source>
</evidence>